<evidence type="ECO:0000313" key="1">
    <source>
        <dbReference type="EMBL" id="SHO51861.1"/>
    </source>
</evidence>
<keyword evidence="2" id="KW-1185">Reference proteome</keyword>
<protein>
    <submittedName>
        <fullName evidence="1">Uncharacterized protein</fullName>
    </submittedName>
</protein>
<accession>A0A1M7YH05</accession>
<gene>
    <name evidence="1" type="ORF">SAMN02745217_03374</name>
</gene>
<dbReference type="Proteomes" id="UP000184612">
    <property type="component" value="Unassembled WGS sequence"/>
</dbReference>
<name>A0A1M7YH05_9FIRM</name>
<dbReference type="AlphaFoldDB" id="A0A1M7YH05"/>
<dbReference type="EMBL" id="FRFD01000010">
    <property type="protein sequence ID" value="SHO51861.1"/>
    <property type="molecule type" value="Genomic_DNA"/>
</dbReference>
<evidence type="ECO:0000313" key="2">
    <source>
        <dbReference type="Proteomes" id="UP000184612"/>
    </source>
</evidence>
<sequence>MPQKKAFTFFIFVAVLQTGLRAGLRYVMGIINEKARSCNRNGDNIPHR</sequence>
<proteinExistence type="predicted"/>
<organism evidence="1 2">
    <name type="scientific">Anaerocolumna xylanovorans DSM 12503</name>
    <dbReference type="NCBI Taxonomy" id="1121345"/>
    <lineage>
        <taxon>Bacteria</taxon>
        <taxon>Bacillati</taxon>
        <taxon>Bacillota</taxon>
        <taxon>Clostridia</taxon>
        <taxon>Lachnospirales</taxon>
        <taxon>Lachnospiraceae</taxon>
        <taxon>Anaerocolumna</taxon>
    </lineage>
</organism>
<reference evidence="1 2" key="1">
    <citation type="submission" date="2016-12" db="EMBL/GenBank/DDBJ databases">
        <authorList>
            <person name="Song W.-J."/>
            <person name="Kurnit D.M."/>
        </authorList>
    </citation>
    <scope>NUCLEOTIDE SEQUENCE [LARGE SCALE GENOMIC DNA]</scope>
    <source>
        <strain evidence="1 2">DSM 12503</strain>
    </source>
</reference>